<organism evidence="1 2">
    <name type="scientific">Mythimna loreyi</name>
    <dbReference type="NCBI Taxonomy" id="667449"/>
    <lineage>
        <taxon>Eukaryota</taxon>
        <taxon>Metazoa</taxon>
        <taxon>Ecdysozoa</taxon>
        <taxon>Arthropoda</taxon>
        <taxon>Hexapoda</taxon>
        <taxon>Insecta</taxon>
        <taxon>Pterygota</taxon>
        <taxon>Neoptera</taxon>
        <taxon>Endopterygota</taxon>
        <taxon>Lepidoptera</taxon>
        <taxon>Glossata</taxon>
        <taxon>Ditrysia</taxon>
        <taxon>Noctuoidea</taxon>
        <taxon>Noctuidae</taxon>
        <taxon>Noctuinae</taxon>
        <taxon>Hadenini</taxon>
        <taxon>Mythimna</taxon>
    </lineage>
</organism>
<accession>A0ACC2Q3W2</accession>
<evidence type="ECO:0000313" key="2">
    <source>
        <dbReference type="Proteomes" id="UP001231649"/>
    </source>
</evidence>
<protein>
    <submittedName>
        <fullName evidence="1">Uncharacterized protein</fullName>
    </submittedName>
</protein>
<name>A0ACC2Q3W2_9NEOP</name>
<proteinExistence type="predicted"/>
<comment type="caution">
    <text evidence="1">The sequence shown here is derived from an EMBL/GenBank/DDBJ whole genome shotgun (WGS) entry which is preliminary data.</text>
</comment>
<dbReference type="EMBL" id="CM056807">
    <property type="protein sequence ID" value="KAJ8705844.1"/>
    <property type="molecule type" value="Genomic_DNA"/>
</dbReference>
<gene>
    <name evidence="1" type="ORF">PYW08_012890</name>
</gene>
<keyword evidence="2" id="KW-1185">Reference proteome</keyword>
<evidence type="ECO:0000313" key="1">
    <source>
        <dbReference type="EMBL" id="KAJ8705844.1"/>
    </source>
</evidence>
<dbReference type="Proteomes" id="UP001231649">
    <property type="component" value="Chromosome 31"/>
</dbReference>
<sequence length="432" mass="48786">MIITEDSEIDIFVASKIGSFKHIKYHTDSSKNSKKNIENLVDIKTLEKNEGITRLEWGNPEQTEILIGRKNQQIQIYDTLRGFTKSYTADFAPGEVVGLGRCKRKLLAAVASGVVKIWSKKTEEIINVGKLDRMRICADDNTVFGTGGEENDLKIWRIGETAPTFVAKNLAHDWLQLRRPVWVSDLVFLRGEGGRLAAVCSRHGYVRLYDSRAQRRPVVSVDFENMAATCITNSFDERQVLVGFGRGQLHQVDLRKGKPDKGYKGCVGAVADIALVREAGLIVSASLDRQLRVHRHHSKELIYSQYLTSKLSCVLVQTESSTPLSRVQSEIKDEVEDAIKVEEEEADDLDQLFDKMETVGDKPKKNKLKPEPEELPVKKHKPSSEGSTSLQEVDQEDTEDAIKKLLRSTEKLKKKRDQRKKEKKAKSVFHNA</sequence>
<reference evidence="1" key="1">
    <citation type="submission" date="2023-03" db="EMBL/GenBank/DDBJ databases">
        <title>Chromosome-level genomes of two armyworms, Mythimna separata and Mythimna loreyi, provide insights into the biosynthesis and reception of sex pheromones.</title>
        <authorList>
            <person name="Zhao H."/>
        </authorList>
    </citation>
    <scope>NUCLEOTIDE SEQUENCE</scope>
    <source>
        <strain evidence="1">BeijingLab</strain>
    </source>
</reference>